<dbReference type="Proteomes" id="UP000594454">
    <property type="component" value="Chromosome 4"/>
</dbReference>
<keyword evidence="4" id="KW-0697">Rotamase</keyword>
<keyword evidence="3 5" id="KW-0802">TPR repeat</keyword>
<reference evidence="7 8" key="1">
    <citation type="submission" date="2020-11" db="EMBL/GenBank/DDBJ databases">
        <authorList>
            <person name="Wallbank WR R."/>
            <person name="Pardo Diaz C."/>
            <person name="Kozak K."/>
            <person name="Martin S."/>
            <person name="Jiggins C."/>
            <person name="Moest M."/>
            <person name="Warren A I."/>
            <person name="Generalovic N T."/>
            <person name="Byers J.R.P. K."/>
            <person name="Montejo-Kovacevich G."/>
            <person name="Yen C E."/>
        </authorList>
    </citation>
    <scope>NUCLEOTIDE SEQUENCE [LARGE SCALE GENOMIC DNA]</scope>
</reference>
<evidence type="ECO:0000256" key="2">
    <source>
        <dbReference type="ARBA" id="ARBA00022737"/>
    </source>
</evidence>
<protein>
    <recommendedName>
        <fullName evidence="4">peptidylprolyl isomerase</fullName>
        <ecNumber evidence="4">5.2.1.8</ecNumber>
    </recommendedName>
</protein>
<comment type="similarity">
    <text evidence="1">Belongs to the FKBP6 family.</text>
</comment>
<dbReference type="OMA" id="RGTKFEF"/>
<dbReference type="InterPro" id="IPR046357">
    <property type="entry name" value="PPIase_dom_sf"/>
</dbReference>
<dbReference type="GO" id="GO:0003676">
    <property type="term" value="F:nucleic acid binding"/>
    <property type="evidence" value="ECO:0007669"/>
    <property type="project" value="InterPro"/>
</dbReference>
<name>A0A7R8UWE3_HERIL</name>
<evidence type="ECO:0000256" key="5">
    <source>
        <dbReference type="PROSITE-ProRule" id="PRU00339"/>
    </source>
</evidence>
<evidence type="ECO:0000256" key="4">
    <source>
        <dbReference type="PROSITE-ProRule" id="PRU00277"/>
    </source>
</evidence>
<dbReference type="InParanoid" id="A0A7R8UWE3"/>
<dbReference type="InterPro" id="IPR036867">
    <property type="entry name" value="R3H_dom_sf"/>
</dbReference>
<keyword evidence="2" id="KW-0677">Repeat</keyword>
<feature type="domain" description="PPIase FKBP-type" evidence="6">
    <location>
        <begin position="101"/>
        <end position="190"/>
    </location>
</feature>
<dbReference type="SUPFAM" id="SSF48452">
    <property type="entry name" value="TPR-like"/>
    <property type="match status" value="1"/>
</dbReference>
<dbReference type="GO" id="GO:0003755">
    <property type="term" value="F:peptidyl-prolyl cis-trans isomerase activity"/>
    <property type="evidence" value="ECO:0007669"/>
    <property type="project" value="UniProtKB-KW"/>
</dbReference>
<dbReference type="GO" id="GO:0007283">
    <property type="term" value="P:spermatogenesis"/>
    <property type="evidence" value="ECO:0007669"/>
    <property type="project" value="TreeGrafter"/>
</dbReference>
<evidence type="ECO:0000259" key="6">
    <source>
        <dbReference type="PROSITE" id="PS50059"/>
    </source>
</evidence>
<dbReference type="SMART" id="SM00028">
    <property type="entry name" value="TPR"/>
    <property type="match status" value="3"/>
</dbReference>
<dbReference type="PANTHER" id="PTHR46674:SF1">
    <property type="entry name" value="INACTIVE PEPTIDYL-PROLYL CIS-TRANS ISOMERASE FKBP6"/>
    <property type="match status" value="1"/>
</dbReference>
<dbReference type="Pfam" id="PF00254">
    <property type="entry name" value="FKBP_C"/>
    <property type="match status" value="1"/>
</dbReference>
<dbReference type="PROSITE" id="PS50059">
    <property type="entry name" value="FKBP_PPIASE"/>
    <property type="match status" value="1"/>
</dbReference>
<dbReference type="GO" id="GO:0005737">
    <property type="term" value="C:cytoplasm"/>
    <property type="evidence" value="ECO:0007669"/>
    <property type="project" value="TreeGrafter"/>
</dbReference>
<dbReference type="GO" id="GO:0034587">
    <property type="term" value="P:piRNA processing"/>
    <property type="evidence" value="ECO:0007669"/>
    <property type="project" value="TreeGrafter"/>
</dbReference>
<dbReference type="GO" id="GO:0051879">
    <property type="term" value="F:Hsp90 protein binding"/>
    <property type="evidence" value="ECO:0007669"/>
    <property type="project" value="TreeGrafter"/>
</dbReference>
<evidence type="ECO:0000256" key="1">
    <source>
        <dbReference type="ARBA" id="ARBA00009648"/>
    </source>
</evidence>
<proteinExistence type="inferred from homology"/>
<dbReference type="EC" id="5.2.1.8" evidence="4"/>
<evidence type="ECO:0000256" key="3">
    <source>
        <dbReference type="ARBA" id="ARBA00022803"/>
    </source>
</evidence>
<keyword evidence="8" id="KW-1185">Reference proteome</keyword>
<dbReference type="InterPro" id="IPR019734">
    <property type="entry name" value="TPR_rpt"/>
</dbReference>
<organism evidence="7 8">
    <name type="scientific">Hermetia illucens</name>
    <name type="common">Black soldier fly</name>
    <dbReference type="NCBI Taxonomy" id="343691"/>
    <lineage>
        <taxon>Eukaryota</taxon>
        <taxon>Metazoa</taxon>
        <taxon>Ecdysozoa</taxon>
        <taxon>Arthropoda</taxon>
        <taxon>Hexapoda</taxon>
        <taxon>Insecta</taxon>
        <taxon>Pterygota</taxon>
        <taxon>Neoptera</taxon>
        <taxon>Endopterygota</taxon>
        <taxon>Diptera</taxon>
        <taxon>Brachycera</taxon>
        <taxon>Stratiomyomorpha</taxon>
        <taxon>Stratiomyidae</taxon>
        <taxon>Hermetiinae</taxon>
        <taxon>Hermetia</taxon>
    </lineage>
</organism>
<evidence type="ECO:0000313" key="7">
    <source>
        <dbReference type="EMBL" id="CAD7088365.1"/>
    </source>
</evidence>
<dbReference type="Gene3D" id="3.10.50.40">
    <property type="match status" value="1"/>
</dbReference>
<keyword evidence="4" id="KW-0413">Isomerase</keyword>
<evidence type="ECO:0000313" key="8">
    <source>
        <dbReference type="Proteomes" id="UP000594454"/>
    </source>
</evidence>
<dbReference type="PROSITE" id="PS50005">
    <property type="entry name" value="TPR"/>
    <property type="match status" value="1"/>
</dbReference>
<dbReference type="InterPro" id="IPR011990">
    <property type="entry name" value="TPR-like_helical_dom_sf"/>
</dbReference>
<comment type="catalytic activity">
    <reaction evidence="4">
        <text>[protein]-peptidylproline (omega=180) = [protein]-peptidylproline (omega=0)</text>
        <dbReference type="Rhea" id="RHEA:16237"/>
        <dbReference type="Rhea" id="RHEA-COMP:10747"/>
        <dbReference type="Rhea" id="RHEA-COMP:10748"/>
        <dbReference type="ChEBI" id="CHEBI:83833"/>
        <dbReference type="ChEBI" id="CHEBI:83834"/>
        <dbReference type="EC" id="5.2.1.8"/>
    </reaction>
</comment>
<dbReference type="InterPro" id="IPR001179">
    <property type="entry name" value="PPIase_FKBP_dom"/>
</dbReference>
<dbReference type="EMBL" id="LR899012">
    <property type="protein sequence ID" value="CAD7088365.1"/>
    <property type="molecule type" value="Genomic_DNA"/>
</dbReference>
<dbReference type="AlphaFoldDB" id="A0A7R8UWE3"/>
<dbReference type="Gene3D" id="3.30.1370.50">
    <property type="entry name" value="R3H-like domain"/>
    <property type="match status" value="1"/>
</dbReference>
<dbReference type="PANTHER" id="PTHR46674">
    <property type="entry name" value="INACTIVE PEPTIDYL-PROLYL CIS-TRANS ISOMERASE FKBP6"/>
    <property type="match status" value="1"/>
</dbReference>
<gene>
    <name evidence="7" type="ORF">HERILL_LOCUS10997</name>
</gene>
<sequence>MSKDDDYSGTILTQPLSIGELIENGTQFEINTNFDDNLPNELFDDINIDSDDEEEDKRQVIVSPWDSTFEELRKQMTQVNEFIYKRITQEGVEESGKVPENGRAMITYNAYWESEIAPFDSSFMRGDSLTFFCGRGQVLPGLEEAVKTMYKGEEAQFVISYHLLFRDMGCPPRVKPKADGLFIIKLLDFADVGDEDAINKVPEEDRNKFSVILDRVKEVHLKGIDYFKHGNLNSAVRAFHKAVTALQFCRLSDEQEQQEQQKFLIKLFINLAVCYNRLNYPQKACSMCNELRRLTNINENCKALFQEGRALLMIGDFQRARNRLQRAQQLEPNNAEVIKELKLLNSMYETYKNNERNIWQKAMGLVEESKESDKANGAHLNVFKKEIGKYLKDFRDNDNNRDLTLPDGLSADEVRCVNSLAEELDLKMTISDLGGQRTYVIARNKKV</sequence>
<dbReference type="SUPFAM" id="SSF54534">
    <property type="entry name" value="FKBP-like"/>
    <property type="match status" value="1"/>
</dbReference>
<dbReference type="FunCoup" id="A0A7R8UWE3">
    <property type="interactions" value="105"/>
</dbReference>
<feature type="repeat" description="TPR" evidence="5">
    <location>
        <begin position="301"/>
        <end position="334"/>
    </location>
</feature>
<dbReference type="OrthoDB" id="8116123at2759"/>
<dbReference type="Gene3D" id="1.25.40.10">
    <property type="entry name" value="Tetratricopeptide repeat domain"/>
    <property type="match status" value="1"/>
</dbReference>
<dbReference type="InterPro" id="IPR042282">
    <property type="entry name" value="FKBP6/shu"/>
</dbReference>
<accession>A0A7R8UWE3</accession>